<feature type="non-terminal residue" evidence="1">
    <location>
        <position position="1"/>
    </location>
</feature>
<evidence type="ECO:0000313" key="2">
    <source>
        <dbReference type="Proteomes" id="UP000479000"/>
    </source>
</evidence>
<sequence>RHQSNRQHRPRPTQAWQIRPRAPLSAAGCERAARNPRHPRAVGRAGHSQFYGRSVQRIAASKWRHFVVRRRQPLVERDVGYCKSDPGIHAGAHGPIAAGALLSDIANEQLSARGQRTSVFVVTGVPVTDFVVTDVPMTIVKNSRILSLARGRRRSRARGVARFAHVGQYVREVFERLVLTADLGVADRLTAGGGVADSADSRADRSAVRVRRHGRRLGHYRSRHCVCCSLLYLKKRTEMF</sequence>
<dbReference type="EMBL" id="CADCXU010035406">
    <property type="protein sequence ID" value="CAB0020574.1"/>
    <property type="molecule type" value="Genomic_DNA"/>
</dbReference>
<proteinExistence type="predicted"/>
<evidence type="ECO:0000313" key="1">
    <source>
        <dbReference type="EMBL" id="CAB0020574.1"/>
    </source>
</evidence>
<accession>A0A6H5HV47</accession>
<name>A0A6H5HV47_9HEMI</name>
<keyword evidence="2" id="KW-1185">Reference proteome</keyword>
<protein>
    <submittedName>
        <fullName evidence="1">Uncharacterized protein</fullName>
    </submittedName>
</protein>
<reference evidence="1 2" key="1">
    <citation type="submission" date="2020-02" db="EMBL/GenBank/DDBJ databases">
        <authorList>
            <person name="Ferguson B K."/>
        </authorList>
    </citation>
    <scope>NUCLEOTIDE SEQUENCE [LARGE SCALE GENOMIC DNA]</scope>
</reference>
<gene>
    <name evidence="1" type="ORF">NTEN_LOCUS24147</name>
</gene>
<dbReference type="AlphaFoldDB" id="A0A6H5HV47"/>
<organism evidence="1 2">
    <name type="scientific">Nesidiocoris tenuis</name>
    <dbReference type="NCBI Taxonomy" id="355587"/>
    <lineage>
        <taxon>Eukaryota</taxon>
        <taxon>Metazoa</taxon>
        <taxon>Ecdysozoa</taxon>
        <taxon>Arthropoda</taxon>
        <taxon>Hexapoda</taxon>
        <taxon>Insecta</taxon>
        <taxon>Pterygota</taxon>
        <taxon>Neoptera</taxon>
        <taxon>Paraneoptera</taxon>
        <taxon>Hemiptera</taxon>
        <taxon>Heteroptera</taxon>
        <taxon>Panheteroptera</taxon>
        <taxon>Cimicomorpha</taxon>
        <taxon>Miridae</taxon>
        <taxon>Dicyphina</taxon>
        <taxon>Nesidiocoris</taxon>
    </lineage>
</organism>
<dbReference type="Proteomes" id="UP000479000">
    <property type="component" value="Unassembled WGS sequence"/>
</dbReference>